<dbReference type="SUPFAM" id="SSF110004">
    <property type="entry name" value="Glycolipid transfer protein, GLTP"/>
    <property type="match status" value="1"/>
</dbReference>
<dbReference type="Gene3D" id="1.10.3520.10">
    <property type="entry name" value="Glycolipid transfer protein"/>
    <property type="match status" value="1"/>
</dbReference>
<gene>
    <name evidence="3" type="ORF">KR093_005522</name>
</gene>
<dbReference type="PANTHER" id="PTHR10219">
    <property type="entry name" value="GLYCOLIPID TRANSFER PROTEIN-RELATED"/>
    <property type="match status" value="1"/>
</dbReference>
<feature type="domain" description="Glycolipid transfer protein" evidence="2">
    <location>
        <begin position="38"/>
        <end position="185"/>
    </location>
</feature>
<dbReference type="GO" id="GO:1902387">
    <property type="term" value="F:ceramide 1-phosphate binding"/>
    <property type="evidence" value="ECO:0007669"/>
    <property type="project" value="TreeGrafter"/>
</dbReference>
<dbReference type="GO" id="GO:0032691">
    <property type="term" value="P:negative regulation of interleukin-1 beta production"/>
    <property type="evidence" value="ECO:0007669"/>
    <property type="project" value="UniProtKB-ARBA"/>
</dbReference>
<dbReference type="InterPro" id="IPR036497">
    <property type="entry name" value="GLTP_sf"/>
</dbReference>
<accession>A0AAD4K1X3</accession>
<dbReference type="GO" id="GO:0016020">
    <property type="term" value="C:membrane"/>
    <property type="evidence" value="ECO:0007669"/>
    <property type="project" value="TreeGrafter"/>
</dbReference>
<keyword evidence="4" id="KW-1185">Reference proteome</keyword>
<dbReference type="EMBL" id="JAJJHW010002585">
    <property type="protein sequence ID" value="KAH8370904.1"/>
    <property type="molecule type" value="Genomic_DNA"/>
</dbReference>
<name>A0AAD4K1X3_9MUSC</name>
<dbReference type="InterPro" id="IPR014830">
    <property type="entry name" value="Glycolipid_transfer_prot_dom"/>
</dbReference>
<dbReference type="Proteomes" id="UP001200034">
    <property type="component" value="Unassembled WGS sequence"/>
</dbReference>
<evidence type="ECO:0000256" key="1">
    <source>
        <dbReference type="ARBA" id="ARBA00007148"/>
    </source>
</evidence>
<organism evidence="3 4">
    <name type="scientific">Drosophila rubida</name>
    <dbReference type="NCBI Taxonomy" id="30044"/>
    <lineage>
        <taxon>Eukaryota</taxon>
        <taxon>Metazoa</taxon>
        <taxon>Ecdysozoa</taxon>
        <taxon>Arthropoda</taxon>
        <taxon>Hexapoda</taxon>
        <taxon>Insecta</taxon>
        <taxon>Pterygota</taxon>
        <taxon>Neoptera</taxon>
        <taxon>Endopterygota</taxon>
        <taxon>Diptera</taxon>
        <taxon>Brachycera</taxon>
        <taxon>Muscomorpha</taxon>
        <taxon>Ephydroidea</taxon>
        <taxon>Drosophilidae</taxon>
        <taxon>Drosophila</taxon>
    </lineage>
</organism>
<comment type="similarity">
    <text evidence="1">Belongs to the GLTP family.</text>
</comment>
<reference evidence="3" key="1">
    <citation type="journal article" date="2021" name="Mol. Ecol. Resour.">
        <title>Phylogenomic analyses of the genus Drosophila reveals genomic signals of climate adaptation.</title>
        <authorList>
            <person name="Li F."/>
            <person name="Rane R.V."/>
            <person name="Luria V."/>
            <person name="Xiong Z."/>
            <person name="Chen J."/>
            <person name="Li Z."/>
            <person name="Catullo R.A."/>
            <person name="Griffin P.C."/>
            <person name="Schiffer M."/>
            <person name="Pearce S."/>
            <person name="Lee S.F."/>
            <person name="McElroy K."/>
            <person name="Stocker A."/>
            <person name="Shirriffs J."/>
            <person name="Cockerell F."/>
            <person name="Coppin C."/>
            <person name="Sgro C.M."/>
            <person name="Karger A."/>
            <person name="Cain J.W."/>
            <person name="Weber J.A."/>
            <person name="Santpere G."/>
            <person name="Kirschner M.W."/>
            <person name="Hoffmann A.A."/>
            <person name="Oakeshott J.G."/>
            <person name="Zhang G."/>
        </authorList>
    </citation>
    <scope>NUCLEOTIDE SEQUENCE</scope>
    <source>
        <strain evidence="3">BGI-SZ-2011g</strain>
    </source>
</reference>
<dbReference type="GO" id="GO:1902388">
    <property type="term" value="F:ceramide 1-phosphate transfer activity"/>
    <property type="evidence" value="ECO:0007669"/>
    <property type="project" value="TreeGrafter"/>
</dbReference>
<dbReference type="FunFam" id="1.10.3520.10:FF:000002">
    <property type="entry name" value="Ceramide-1-phosphate transfer protein"/>
    <property type="match status" value="1"/>
</dbReference>
<comment type="caution">
    <text evidence="3">The sequence shown here is derived from an EMBL/GenBank/DDBJ whole genome shotgun (WGS) entry which is preliminary data.</text>
</comment>
<dbReference type="Pfam" id="PF08718">
    <property type="entry name" value="GLTP"/>
    <property type="match status" value="1"/>
</dbReference>
<evidence type="ECO:0000313" key="4">
    <source>
        <dbReference type="Proteomes" id="UP001200034"/>
    </source>
</evidence>
<proteinExistence type="inferred from homology"/>
<protein>
    <recommendedName>
        <fullName evidence="2">Glycolipid transfer protein domain-containing protein</fullName>
    </recommendedName>
</protein>
<sequence length="224" mass="26102">ILLKIMATNGDSVAPEDCFDVEKVTNIFERSLIDEDDVRMDDYLEAYEEIMKFFLLMGSVFTFVSSDVRSKLDILYEFRKTDTDELQHFNTIKTMLLYEKDGNLLLQKGYVSGSRTLLRLHRGLEFVYEFLNRLLTVADDEKAHNVCKSAYNDTLAKYHAFLIRKGAQVAMYTIPTRGDLLRRVCCNMEVARALELLPEMLTQMRLAYDRTNELYTLHDLHELP</sequence>
<feature type="non-terminal residue" evidence="3">
    <location>
        <position position="1"/>
    </location>
</feature>
<evidence type="ECO:0000313" key="3">
    <source>
        <dbReference type="EMBL" id="KAH8370904.1"/>
    </source>
</evidence>
<dbReference type="PANTHER" id="PTHR10219:SF43">
    <property type="entry name" value="GLYCOLIPID TRANSFER PROTEIN DOMAIN-CONTAINING PROTEIN"/>
    <property type="match status" value="1"/>
</dbReference>
<evidence type="ECO:0000259" key="2">
    <source>
        <dbReference type="Pfam" id="PF08718"/>
    </source>
</evidence>
<dbReference type="GO" id="GO:0005829">
    <property type="term" value="C:cytosol"/>
    <property type="evidence" value="ECO:0007669"/>
    <property type="project" value="TreeGrafter"/>
</dbReference>
<dbReference type="AlphaFoldDB" id="A0AAD4K1X3"/>